<keyword evidence="8" id="KW-1185">Reference proteome</keyword>
<dbReference type="Gene3D" id="3.90.226.10">
    <property type="entry name" value="2-enoyl-CoA Hydratase, Chain A, domain 1"/>
    <property type="match status" value="1"/>
</dbReference>
<dbReference type="RefSeq" id="WP_119783868.1">
    <property type="nucleotide sequence ID" value="NZ_QYUQ01000002.1"/>
</dbReference>
<name>A0A3A3FXG7_9BURK</name>
<keyword evidence="3" id="KW-0645">Protease</keyword>
<keyword evidence="2" id="KW-0963">Cytoplasm</keyword>
<dbReference type="InterPro" id="IPR029045">
    <property type="entry name" value="ClpP/crotonase-like_dom_sf"/>
</dbReference>
<proteinExistence type="inferred from homology"/>
<evidence type="ECO:0000256" key="6">
    <source>
        <dbReference type="RuleBase" id="RU003567"/>
    </source>
</evidence>
<accession>A0A3A3FXG7</accession>
<dbReference type="InterPro" id="IPR001907">
    <property type="entry name" value="ClpP"/>
</dbReference>
<evidence type="ECO:0000256" key="3">
    <source>
        <dbReference type="ARBA" id="ARBA00022670"/>
    </source>
</evidence>
<reference evidence="8" key="1">
    <citation type="submission" date="2018-09" db="EMBL/GenBank/DDBJ databases">
        <authorList>
            <person name="Zhu H."/>
        </authorList>
    </citation>
    <scope>NUCLEOTIDE SEQUENCE [LARGE SCALE GENOMIC DNA]</scope>
    <source>
        <strain evidence="8">K1S02-23</strain>
    </source>
</reference>
<gene>
    <name evidence="7" type="ORF">D3878_01490</name>
</gene>
<evidence type="ECO:0000313" key="7">
    <source>
        <dbReference type="EMBL" id="RJG00414.1"/>
    </source>
</evidence>
<sequence>MDDNAGEVTEIYATLAGRVDDDMVQRFFKQLANAVSNGVQSLHLMVQSTGGIISEGIALYNYLRCLPIELTTYNTGTVQSIAVIVFLAGSKRKASRTATFMLHKATFYAGSPTTSFQLSAATQSLMVDDGRIESILKQYIAMPEEKWDVHRFVDLFITADEALKFGLIDEIADFAPPPGAMLINI</sequence>
<dbReference type="GO" id="GO:0051117">
    <property type="term" value="F:ATPase binding"/>
    <property type="evidence" value="ECO:0007669"/>
    <property type="project" value="TreeGrafter"/>
</dbReference>
<dbReference type="Proteomes" id="UP000266327">
    <property type="component" value="Unassembled WGS sequence"/>
</dbReference>
<evidence type="ECO:0000256" key="1">
    <source>
        <dbReference type="ARBA" id="ARBA00007039"/>
    </source>
</evidence>
<dbReference type="GO" id="GO:0009368">
    <property type="term" value="C:endopeptidase Clp complex"/>
    <property type="evidence" value="ECO:0007669"/>
    <property type="project" value="TreeGrafter"/>
</dbReference>
<dbReference type="PANTHER" id="PTHR10381:SF70">
    <property type="entry name" value="ATP-DEPENDENT CLP PROTEASE PROTEOLYTIC SUBUNIT"/>
    <property type="match status" value="1"/>
</dbReference>
<dbReference type="PRINTS" id="PR00127">
    <property type="entry name" value="CLPPROTEASEP"/>
</dbReference>
<dbReference type="SUPFAM" id="SSF52096">
    <property type="entry name" value="ClpP/crotonase"/>
    <property type="match status" value="1"/>
</dbReference>
<keyword evidence="4" id="KW-0378">Hydrolase</keyword>
<organism evidence="7 8">
    <name type="scientific">Noviherbaspirillum sedimenti</name>
    <dbReference type="NCBI Taxonomy" id="2320865"/>
    <lineage>
        <taxon>Bacteria</taxon>
        <taxon>Pseudomonadati</taxon>
        <taxon>Pseudomonadota</taxon>
        <taxon>Betaproteobacteria</taxon>
        <taxon>Burkholderiales</taxon>
        <taxon>Oxalobacteraceae</taxon>
        <taxon>Noviherbaspirillum</taxon>
    </lineage>
</organism>
<dbReference type="EMBL" id="QYUQ01000002">
    <property type="protein sequence ID" value="RJG00414.1"/>
    <property type="molecule type" value="Genomic_DNA"/>
</dbReference>
<keyword evidence="5" id="KW-0720">Serine protease</keyword>
<evidence type="ECO:0000313" key="8">
    <source>
        <dbReference type="Proteomes" id="UP000266327"/>
    </source>
</evidence>
<evidence type="ECO:0000256" key="4">
    <source>
        <dbReference type="ARBA" id="ARBA00022801"/>
    </source>
</evidence>
<dbReference type="GO" id="GO:0006515">
    <property type="term" value="P:protein quality control for misfolded or incompletely synthesized proteins"/>
    <property type="evidence" value="ECO:0007669"/>
    <property type="project" value="TreeGrafter"/>
</dbReference>
<dbReference type="AlphaFoldDB" id="A0A3A3FXG7"/>
<dbReference type="PANTHER" id="PTHR10381">
    <property type="entry name" value="ATP-DEPENDENT CLP PROTEASE PROTEOLYTIC SUBUNIT"/>
    <property type="match status" value="1"/>
</dbReference>
<dbReference type="GO" id="GO:0004252">
    <property type="term" value="F:serine-type endopeptidase activity"/>
    <property type="evidence" value="ECO:0007669"/>
    <property type="project" value="InterPro"/>
</dbReference>
<dbReference type="GO" id="GO:0004176">
    <property type="term" value="F:ATP-dependent peptidase activity"/>
    <property type="evidence" value="ECO:0007669"/>
    <property type="project" value="InterPro"/>
</dbReference>
<dbReference type="OrthoDB" id="8706551at2"/>
<evidence type="ECO:0000256" key="5">
    <source>
        <dbReference type="ARBA" id="ARBA00022825"/>
    </source>
</evidence>
<comment type="similarity">
    <text evidence="1 6">Belongs to the peptidase S14 family.</text>
</comment>
<comment type="caution">
    <text evidence="7">The sequence shown here is derived from an EMBL/GenBank/DDBJ whole genome shotgun (WGS) entry which is preliminary data.</text>
</comment>
<dbReference type="InterPro" id="IPR023562">
    <property type="entry name" value="ClpP/TepA"/>
</dbReference>
<protein>
    <recommendedName>
        <fullName evidence="6">ATP-dependent Clp protease proteolytic subunit</fullName>
    </recommendedName>
</protein>
<evidence type="ECO:0000256" key="2">
    <source>
        <dbReference type="ARBA" id="ARBA00022490"/>
    </source>
</evidence>
<dbReference type="Pfam" id="PF00574">
    <property type="entry name" value="CLP_protease"/>
    <property type="match status" value="1"/>
</dbReference>